<proteinExistence type="predicted"/>
<evidence type="ECO:0000313" key="2">
    <source>
        <dbReference type="EMBL" id="MBN3554044.1"/>
    </source>
</evidence>
<organism evidence="2 3">
    <name type="scientific">Fictibacillus nanhaiensis</name>
    <dbReference type="NCBI Taxonomy" id="742169"/>
    <lineage>
        <taxon>Bacteria</taxon>
        <taxon>Bacillati</taxon>
        <taxon>Bacillota</taxon>
        <taxon>Bacilli</taxon>
        <taxon>Bacillales</taxon>
        <taxon>Fictibacillaceae</taxon>
        <taxon>Fictibacillus</taxon>
    </lineage>
</organism>
<reference evidence="2 3" key="1">
    <citation type="submission" date="2021-01" db="EMBL/GenBank/DDBJ databases">
        <title>Genome Sequencing of Type Strains.</title>
        <authorList>
            <person name="Lemaire J.F."/>
            <person name="Inderbitzin P."/>
            <person name="Collins S.B."/>
            <person name="Wespe N."/>
            <person name="Knight-Connoni V."/>
        </authorList>
    </citation>
    <scope>NUCLEOTIDE SEQUENCE [LARGE SCALE GENOMIC DNA]</scope>
    <source>
        <strain evidence="2 3">DSM 23009</strain>
    </source>
</reference>
<feature type="transmembrane region" description="Helical" evidence="1">
    <location>
        <begin position="12"/>
        <end position="39"/>
    </location>
</feature>
<evidence type="ECO:0000256" key="1">
    <source>
        <dbReference type="SAM" id="Phobius"/>
    </source>
</evidence>
<keyword evidence="1" id="KW-1133">Transmembrane helix</keyword>
<protein>
    <submittedName>
        <fullName evidence="2">Uncharacterized protein</fullName>
    </submittedName>
</protein>
<gene>
    <name evidence="2" type="ORF">JYA63_07210</name>
</gene>
<dbReference type="RefSeq" id="WP_205725103.1">
    <property type="nucleotide sequence ID" value="NZ_JAFHKR010000038.1"/>
</dbReference>
<dbReference type="EMBL" id="JAFHKR010000038">
    <property type="protein sequence ID" value="MBN3554044.1"/>
    <property type="molecule type" value="Genomic_DNA"/>
</dbReference>
<sequence>MKNKVLPTFITTCVLILFLSINMISLFKSLFFVGLYFFLYYETLIGEKPSYIIWLSALLKGMVVMVIGYFTLGKSWGFRLFIFYPILFIFLLGLPLLTLYKPNEDHNEFNNHS</sequence>
<evidence type="ECO:0000313" key="3">
    <source>
        <dbReference type="Proteomes" id="UP001296923"/>
    </source>
</evidence>
<dbReference type="Proteomes" id="UP001296923">
    <property type="component" value="Unassembled WGS sequence"/>
</dbReference>
<keyword evidence="3" id="KW-1185">Reference proteome</keyword>
<feature type="transmembrane region" description="Helical" evidence="1">
    <location>
        <begin position="81"/>
        <end position="100"/>
    </location>
</feature>
<accession>A0ABS2ZME2</accession>
<feature type="transmembrane region" description="Helical" evidence="1">
    <location>
        <begin position="51"/>
        <end position="72"/>
    </location>
</feature>
<comment type="caution">
    <text evidence="2">The sequence shown here is derived from an EMBL/GenBank/DDBJ whole genome shotgun (WGS) entry which is preliminary data.</text>
</comment>
<name>A0ABS2ZME2_9BACL</name>
<keyword evidence="1" id="KW-0812">Transmembrane</keyword>
<keyword evidence="1" id="KW-0472">Membrane</keyword>